<accession>A0ABZ2PY55</accession>
<evidence type="ECO:0000313" key="2">
    <source>
        <dbReference type="EMBL" id="WXG71451.1"/>
    </source>
</evidence>
<organism evidence="2 3">
    <name type="scientific">Rhodococcus sovatensis</name>
    <dbReference type="NCBI Taxonomy" id="1805840"/>
    <lineage>
        <taxon>Bacteria</taxon>
        <taxon>Bacillati</taxon>
        <taxon>Actinomycetota</taxon>
        <taxon>Actinomycetes</taxon>
        <taxon>Mycobacteriales</taxon>
        <taxon>Nocardiaceae</taxon>
        <taxon>Rhodococcus</taxon>
    </lineage>
</organism>
<evidence type="ECO:0000256" key="1">
    <source>
        <dbReference type="SAM" id="MobiDB-lite"/>
    </source>
</evidence>
<sequence length="94" mass="10333">MRVGAEGPDRWWAGRMDRIGADYRDSIAAAGRRYEEAVRSTLAPKQDSSAPDVPTDEAEREPLSYLIPANLDTRARRGSAAEAPHDPAPTTWLV</sequence>
<proteinExistence type="predicted"/>
<dbReference type="RefSeq" id="WP_338893179.1">
    <property type="nucleotide sequence ID" value="NZ_CP147846.1"/>
</dbReference>
<feature type="region of interest" description="Disordered" evidence="1">
    <location>
        <begin position="38"/>
        <end position="64"/>
    </location>
</feature>
<name>A0ABZ2PY55_9NOCA</name>
<dbReference type="EMBL" id="CP147846">
    <property type="protein sequence ID" value="WXG71451.1"/>
    <property type="molecule type" value="Genomic_DNA"/>
</dbReference>
<reference evidence="2 3" key="1">
    <citation type="submission" date="2024-03" db="EMBL/GenBank/DDBJ databases">
        <title>Natural products discovery in diverse microorganisms through a two-stage MS feature dereplication strategy.</title>
        <authorList>
            <person name="Zhang R."/>
        </authorList>
    </citation>
    <scope>NUCLEOTIDE SEQUENCE [LARGE SCALE GENOMIC DNA]</scope>
    <source>
        <strain evidence="2 3">18930</strain>
    </source>
</reference>
<dbReference type="Proteomes" id="UP001432000">
    <property type="component" value="Chromosome"/>
</dbReference>
<gene>
    <name evidence="2" type="ORF">WDS16_13755</name>
</gene>
<keyword evidence="3" id="KW-1185">Reference proteome</keyword>
<feature type="region of interest" description="Disordered" evidence="1">
    <location>
        <begin position="75"/>
        <end position="94"/>
    </location>
</feature>
<protein>
    <submittedName>
        <fullName evidence="2">Uncharacterized protein</fullName>
    </submittedName>
</protein>
<evidence type="ECO:0000313" key="3">
    <source>
        <dbReference type="Proteomes" id="UP001432000"/>
    </source>
</evidence>